<dbReference type="CDD" id="cd00229">
    <property type="entry name" value="SGNH_hydrolase"/>
    <property type="match status" value="1"/>
</dbReference>
<dbReference type="InterPro" id="IPR013830">
    <property type="entry name" value="SGNH_hydro"/>
</dbReference>
<gene>
    <name evidence="2" type="ORF">ACFQGR_09175</name>
</gene>
<dbReference type="RefSeq" id="WP_042492624.1">
    <property type="nucleotide sequence ID" value="NZ_BJDT01000006.1"/>
</dbReference>
<proteinExistence type="predicted"/>
<evidence type="ECO:0000313" key="3">
    <source>
        <dbReference type="Proteomes" id="UP001596158"/>
    </source>
</evidence>
<name>A0ABW1RVM0_9LACO</name>
<dbReference type="SUPFAM" id="SSF52266">
    <property type="entry name" value="SGNH hydrolase"/>
    <property type="match status" value="1"/>
</dbReference>
<keyword evidence="2" id="KW-0378">Hydrolase</keyword>
<comment type="caution">
    <text evidence="2">The sequence shown here is derived from an EMBL/GenBank/DDBJ whole genome shotgun (WGS) entry which is preliminary data.</text>
</comment>
<dbReference type="GO" id="GO:0016787">
    <property type="term" value="F:hydrolase activity"/>
    <property type="evidence" value="ECO:0007669"/>
    <property type="project" value="UniProtKB-KW"/>
</dbReference>
<dbReference type="InterPro" id="IPR051532">
    <property type="entry name" value="Ester_Hydrolysis_Enzymes"/>
</dbReference>
<dbReference type="Gene3D" id="3.40.50.1110">
    <property type="entry name" value="SGNH hydrolase"/>
    <property type="match status" value="1"/>
</dbReference>
<dbReference type="InterPro" id="IPR036514">
    <property type="entry name" value="SGNH_hydro_sf"/>
</dbReference>
<dbReference type="Gene3D" id="2.10.270.10">
    <property type="entry name" value="Cholin Binding"/>
    <property type="match status" value="1"/>
</dbReference>
<keyword evidence="3" id="KW-1185">Reference proteome</keyword>
<dbReference type="EMBL" id="JBHSSG010000014">
    <property type="protein sequence ID" value="MFC6179541.1"/>
    <property type="molecule type" value="Genomic_DNA"/>
</dbReference>
<evidence type="ECO:0000313" key="2">
    <source>
        <dbReference type="EMBL" id="MFC6179541.1"/>
    </source>
</evidence>
<evidence type="ECO:0000259" key="1">
    <source>
        <dbReference type="Pfam" id="PF13472"/>
    </source>
</evidence>
<dbReference type="Pfam" id="PF13472">
    <property type="entry name" value="Lipase_GDSL_2"/>
    <property type="match status" value="1"/>
</dbReference>
<protein>
    <submittedName>
        <fullName evidence="2">SGNH/GDSL hydrolase family protein</fullName>
    </submittedName>
</protein>
<feature type="domain" description="SGNH hydrolase-type esterase" evidence="1">
    <location>
        <begin position="75"/>
        <end position="252"/>
    </location>
</feature>
<organism evidence="2 3">
    <name type="scientific">Weissella sagaensis</name>
    <dbReference type="NCBI Taxonomy" id="2559928"/>
    <lineage>
        <taxon>Bacteria</taxon>
        <taxon>Bacillati</taxon>
        <taxon>Bacillota</taxon>
        <taxon>Bacilli</taxon>
        <taxon>Lactobacillales</taxon>
        <taxon>Lactobacillaceae</taxon>
        <taxon>Weissella</taxon>
    </lineage>
</organism>
<reference evidence="3" key="1">
    <citation type="journal article" date="2019" name="Int. J. Syst. Evol. Microbiol.">
        <title>The Global Catalogue of Microorganisms (GCM) 10K type strain sequencing project: providing services to taxonomists for standard genome sequencing and annotation.</title>
        <authorList>
            <consortium name="The Broad Institute Genomics Platform"/>
            <consortium name="The Broad Institute Genome Sequencing Center for Infectious Disease"/>
            <person name="Wu L."/>
            <person name="Ma J."/>
        </authorList>
    </citation>
    <scope>NUCLEOTIDE SEQUENCE [LARGE SCALE GENOMIC DNA]</scope>
    <source>
        <strain evidence="3">CCM 8924</strain>
    </source>
</reference>
<sequence length="345" mass="39161">MFSKYIKFSLMIATVLFILSFPKNGVSANVLDPKTPQNIKLLPPVKQHRLLTTRKDDTNLLSNEIYFGNKRILIIGDSLSVGWDGKQVLKNNYPTILKRLLKPKSLNNAFSSAGSQISGNNNGTPIFDLSNNVSRILTTNIIKRTDIVVIEIGINDLDYSRNNLGYVQQRLQANIQRLRQANPTIKIFGILPVNSYMPVKQGDYAINQLKRALTDVYLSFGIPVLNVTDFGVANSPADLGDKLVHPTQKTYRQMATVISSWMNSNYIMLADEHNSKQLFNSNGWQKNESNQWQYAINNVLQSDYHEINGHGYYFDPKTKALVTNRNIKYLGSQWYINKVGEVFKH</sequence>
<dbReference type="Proteomes" id="UP001596158">
    <property type="component" value="Unassembled WGS sequence"/>
</dbReference>
<accession>A0ABW1RVM0</accession>
<dbReference type="PANTHER" id="PTHR30383">
    <property type="entry name" value="THIOESTERASE 1/PROTEASE 1/LYSOPHOSPHOLIPASE L1"/>
    <property type="match status" value="1"/>
</dbReference>